<evidence type="ECO:0000313" key="2">
    <source>
        <dbReference type="EMBL" id="JAD25165.1"/>
    </source>
</evidence>
<name>A0A0A8YI92_ARUDO</name>
<reference evidence="2" key="1">
    <citation type="submission" date="2014-09" db="EMBL/GenBank/DDBJ databases">
        <authorList>
            <person name="Magalhaes I.L.F."/>
            <person name="Oliveira U."/>
            <person name="Santos F.R."/>
            <person name="Vidigal T.H.D.A."/>
            <person name="Brescovit A.D."/>
            <person name="Santos A.J."/>
        </authorList>
    </citation>
    <scope>NUCLEOTIDE SEQUENCE</scope>
    <source>
        <tissue evidence="2">Shoot tissue taken approximately 20 cm above the soil surface</tissue>
    </source>
</reference>
<sequence length="49" mass="5420">MTPPRPRPRAARATGAWRSSSGGATGPDADETWNRGVWSSSFVRCRRFL</sequence>
<reference evidence="2" key="2">
    <citation type="journal article" date="2015" name="Data Brief">
        <title>Shoot transcriptome of the giant reed, Arundo donax.</title>
        <authorList>
            <person name="Barrero R.A."/>
            <person name="Guerrero F.D."/>
            <person name="Moolhuijzen P."/>
            <person name="Goolsby J.A."/>
            <person name="Tidwell J."/>
            <person name="Bellgard S.E."/>
            <person name="Bellgard M.I."/>
        </authorList>
    </citation>
    <scope>NUCLEOTIDE SEQUENCE</scope>
    <source>
        <tissue evidence="2">Shoot tissue taken approximately 20 cm above the soil surface</tissue>
    </source>
</reference>
<feature type="region of interest" description="Disordered" evidence="1">
    <location>
        <begin position="1"/>
        <end position="32"/>
    </location>
</feature>
<accession>A0A0A8YI92</accession>
<protein>
    <submittedName>
        <fullName evidence="2">Uncharacterized protein</fullName>
    </submittedName>
</protein>
<evidence type="ECO:0000256" key="1">
    <source>
        <dbReference type="SAM" id="MobiDB-lite"/>
    </source>
</evidence>
<dbReference type="EMBL" id="GBRH01272730">
    <property type="protein sequence ID" value="JAD25165.1"/>
    <property type="molecule type" value="Transcribed_RNA"/>
</dbReference>
<organism evidence="2">
    <name type="scientific">Arundo donax</name>
    <name type="common">Giant reed</name>
    <name type="synonym">Donax arundinaceus</name>
    <dbReference type="NCBI Taxonomy" id="35708"/>
    <lineage>
        <taxon>Eukaryota</taxon>
        <taxon>Viridiplantae</taxon>
        <taxon>Streptophyta</taxon>
        <taxon>Embryophyta</taxon>
        <taxon>Tracheophyta</taxon>
        <taxon>Spermatophyta</taxon>
        <taxon>Magnoliopsida</taxon>
        <taxon>Liliopsida</taxon>
        <taxon>Poales</taxon>
        <taxon>Poaceae</taxon>
        <taxon>PACMAD clade</taxon>
        <taxon>Arundinoideae</taxon>
        <taxon>Arundineae</taxon>
        <taxon>Arundo</taxon>
    </lineage>
</organism>
<proteinExistence type="predicted"/>
<feature type="compositionally biased region" description="Basic residues" evidence="1">
    <location>
        <begin position="1"/>
        <end position="10"/>
    </location>
</feature>
<dbReference type="AlphaFoldDB" id="A0A0A8YI92"/>